<gene>
    <name evidence="7" type="ORF">FHS21_001727</name>
</gene>
<evidence type="ECO:0000256" key="4">
    <source>
        <dbReference type="ARBA" id="ARBA00022655"/>
    </source>
</evidence>
<dbReference type="GO" id="GO:0032259">
    <property type="term" value="P:methylation"/>
    <property type="evidence" value="ECO:0007669"/>
    <property type="project" value="UniProtKB-KW"/>
</dbReference>
<keyword evidence="8" id="KW-1185">Reference proteome</keyword>
<dbReference type="GO" id="GO:0008168">
    <property type="term" value="F:methyltransferase activity"/>
    <property type="evidence" value="ECO:0007669"/>
    <property type="project" value="UniProtKB-KW"/>
</dbReference>
<dbReference type="InterPro" id="IPR003700">
    <property type="entry name" value="Pantoate_hydroxy_MeTrfase"/>
</dbReference>
<protein>
    <recommendedName>
        <fullName evidence="3">3-methyl-2-oxobutanoate hydroxymethyltransferase</fullName>
        <ecNumber evidence="3">2.1.2.11</ecNumber>
    </recommendedName>
</protein>
<dbReference type="PIRSF" id="PIRSF000388">
    <property type="entry name" value="Pantoate_hydroxy_MeTrfase"/>
    <property type="match status" value="1"/>
</dbReference>
<dbReference type="GO" id="GO:0003864">
    <property type="term" value="F:3-methyl-2-oxobutanoate hydroxymethyltransferase activity"/>
    <property type="evidence" value="ECO:0007669"/>
    <property type="project" value="UniProtKB-EC"/>
</dbReference>
<evidence type="ECO:0000256" key="5">
    <source>
        <dbReference type="ARBA" id="ARBA00022679"/>
    </source>
</evidence>
<evidence type="ECO:0000313" key="7">
    <source>
        <dbReference type="EMBL" id="MBB3145322.1"/>
    </source>
</evidence>
<comment type="similarity">
    <text evidence="1">Belongs to the PanB family.</text>
</comment>
<dbReference type="EC" id="2.1.2.11" evidence="3"/>
<proteinExistence type="inferred from homology"/>
<comment type="caution">
    <text evidence="7">The sequence shown here is derived from an EMBL/GenBank/DDBJ whole genome shotgun (WGS) entry which is preliminary data.</text>
</comment>
<keyword evidence="4" id="KW-0566">Pantothenate biosynthesis</keyword>
<evidence type="ECO:0000313" key="8">
    <source>
        <dbReference type="Proteomes" id="UP000554520"/>
    </source>
</evidence>
<dbReference type="Gene3D" id="3.20.20.60">
    <property type="entry name" value="Phosphoenolpyruvate-binding domains"/>
    <property type="match status" value="1"/>
</dbReference>
<dbReference type="PANTHER" id="PTHR20881:SF0">
    <property type="entry name" value="3-METHYL-2-OXOBUTANOATE HYDROXYMETHYLTRANSFERASE"/>
    <property type="match status" value="1"/>
</dbReference>
<name>A0A839U8L7_9HYPH</name>
<dbReference type="InterPro" id="IPR015813">
    <property type="entry name" value="Pyrv/PenolPyrv_kinase-like_dom"/>
</dbReference>
<dbReference type="SUPFAM" id="SSF51621">
    <property type="entry name" value="Phosphoenolpyruvate/pyruvate domain"/>
    <property type="match status" value="1"/>
</dbReference>
<evidence type="ECO:0000256" key="6">
    <source>
        <dbReference type="PIRSR" id="PIRSR000388-1"/>
    </source>
</evidence>
<dbReference type="PANTHER" id="PTHR20881">
    <property type="entry name" value="3-METHYL-2-OXOBUTANOATE HYDROXYMETHYLTRANSFERASE"/>
    <property type="match status" value="1"/>
</dbReference>
<accession>A0A839U8L7</accession>
<evidence type="ECO:0000256" key="2">
    <source>
        <dbReference type="ARBA" id="ARBA00011424"/>
    </source>
</evidence>
<evidence type="ECO:0000256" key="3">
    <source>
        <dbReference type="ARBA" id="ARBA00012618"/>
    </source>
</evidence>
<dbReference type="InterPro" id="IPR040442">
    <property type="entry name" value="Pyrv_kinase-like_dom_sf"/>
</dbReference>
<dbReference type="GO" id="GO:0015940">
    <property type="term" value="P:pantothenate biosynthetic process"/>
    <property type="evidence" value="ECO:0007669"/>
    <property type="project" value="UniProtKB-KW"/>
</dbReference>
<dbReference type="EMBL" id="JACHXN010000004">
    <property type="protein sequence ID" value="MBB3145322.1"/>
    <property type="molecule type" value="Genomic_DNA"/>
</dbReference>
<reference evidence="7 8" key="1">
    <citation type="submission" date="2020-08" db="EMBL/GenBank/DDBJ databases">
        <title>Genomic Encyclopedia of Type Strains, Phase III (KMG-III): the genomes of soil and plant-associated and newly described type strains.</title>
        <authorList>
            <person name="Whitman W."/>
        </authorList>
    </citation>
    <scope>NUCLEOTIDE SEQUENCE [LARGE SCALE GENOMIC DNA]</scope>
    <source>
        <strain evidence="7 8">CECT 7015</strain>
    </source>
</reference>
<dbReference type="AlphaFoldDB" id="A0A839U8L7"/>
<feature type="active site" description="Proton acceptor" evidence="6">
    <location>
        <position position="165"/>
    </location>
</feature>
<dbReference type="GO" id="GO:0000287">
    <property type="term" value="F:magnesium ion binding"/>
    <property type="evidence" value="ECO:0007669"/>
    <property type="project" value="TreeGrafter"/>
</dbReference>
<sequence length="271" mass="29519">MQPKMTMKNQRPTVADILALKGRRQLTMLRVETLEEAQAAERAGVDMLSVPPSLLTPEFREAAPSVFAVPGLEYGDFVTAEEYIRAAFKALRAGGDAVYCAASLATVRRMRNEGIPVCGHVGLIPSQATWTGGFKAVGKTAESAFEVWRQTKALEDAGAFAAEIEVVPVPIATAISERTSLFMISMGAGAGCDAQYLFAQDVLGSNRGHYPRHAKVYRNFSAEYDRLQQERVAAFAEFVADVQSQVYPGPEHTVGIPQDELNRFLKELSSS</sequence>
<dbReference type="Proteomes" id="UP000554520">
    <property type="component" value="Unassembled WGS sequence"/>
</dbReference>
<keyword evidence="7" id="KW-0489">Methyltransferase</keyword>
<evidence type="ECO:0000256" key="1">
    <source>
        <dbReference type="ARBA" id="ARBA00008676"/>
    </source>
</evidence>
<dbReference type="Pfam" id="PF02548">
    <property type="entry name" value="Pantoate_transf"/>
    <property type="match status" value="1"/>
</dbReference>
<keyword evidence="5 7" id="KW-0808">Transferase</keyword>
<organism evidence="7 8">
    <name type="scientific">Phyllobacterium trifolii</name>
    <dbReference type="NCBI Taxonomy" id="300193"/>
    <lineage>
        <taxon>Bacteria</taxon>
        <taxon>Pseudomonadati</taxon>
        <taxon>Pseudomonadota</taxon>
        <taxon>Alphaproteobacteria</taxon>
        <taxon>Hyphomicrobiales</taxon>
        <taxon>Phyllobacteriaceae</taxon>
        <taxon>Phyllobacterium</taxon>
    </lineage>
</organism>
<comment type="subunit">
    <text evidence="2">Homodecamer; pentamer of dimers.</text>
</comment>